<dbReference type="EMBL" id="CP029346">
    <property type="protein sequence ID" value="AWL09124.1"/>
    <property type="molecule type" value="Genomic_DNA"/>
</dbReference>
<protein>
    <recommendedName>
        <fullName evidence="2">DUF5683 domain-containing protein</fullName>
    </recommendedName>
</protein>
<keyword evidence="1" id="KW-1133">Transmembrane helix</keyword>
<proteinExistence type="predicted"/>
<sequence length="219" mass="24987">MSYATIPELSRAIICFSLIFLCSWATRANDIPIDTVVKVNTLKADSIPIKKTIPYKIIPRQATLKSLMIPGWGQYYNRQYWKLPLVAGAFITLGIIANYNNVRYEKYRAYYYIASPHPDDPTYVPPATVAVPYEDGLVRDLDVNQLKRLNDGYRRNRDYTYIGMVLAWAFNVVDANVSAHLKTFDVSDDITLKIKPTFEYQSFSNGLVSGVSLSFNFKK</sequence>
<feature type="transmembrane region" description="Helical" evidence="1">
    <location>
        <begin position="80"/>
        <end position="99"/>
    </location>
</feature>
<dbReference type="OrthoDB" id="9813910at2"/>
<dbReference type="AlphaFoldDB" id="A0A2S2DUP3"/>
<keyword evidence="1" id="KW-0472">Membrane</keyword>
<accession>A0A2S2DUP3</accession>
<evidence type="ECO:0000259" key="2">
    <source>
        <dbReference type="Pfam" id="PF18935"/>
    </source>
</evidence>
<gene>
    <name evidence="3" type="ORF">HME7025_01262</name>
</gene>
<dbReference type="Pfam" id="PF18935">
    <property type="entry name" value="DUF5683"/>
    <property type="match status" value="1"/>
</dbReference>
<feature type="domain" description="DUF5683" evidence="2">
    <location>
        <begin position="58"/>
        <end position="217"/>
    </location>
</feature>
<dbReference type="RefSeq" id="WP_109322826.1">
    <property type="nucleotide sequence ID" value="NZ_CP029346.1"/>
</dbReference>
<organism evidence="3 4">
    <name type="scientific">Aquirufa nivalisilvae</name>
    <dbReference type="NCBI Taxonomy" id="2516557"/>
    <lineage>
        <taxon>Bacteria</taxon>
        <taxon>Pseudomonadati</taxon>
        <taxon>Bacteroidota</taxon>
        <taxon>Cytophagia</taxon>
        <taxon>Cytophagales</taxon>
        <taxon>Flectobacillaceae</taxon>
        <taxon>Aquirufa</taxon>
    </lineage>
</organism>
<keyword evidence="4" id="KW-1185">Reference proteome</keyword>
<evidence type="ECO:0000313" key="4">
    <source>
        <dbReference type="Proteomes" id="UP000245468"/>
    </source>
</evidence>
<keyword evidence="1" id="KW-0812">Transmembrane</keyword>
<reference evidence="4" key="1">
    <citation type="submission" date="2018-05" db="EMBL/GenBank/DDBJ databases">
        <title>Pseudarcicella sp. HME7025 Genome sequencing and assembly.</title>
        <authorList>
            <person name="Kim H."/>
            <person name="Kang H."/>
            <person name="Joh K."/>
        </authorList>
    </citation>
    <scope>NUCLEOTIDE SEQUENCE [LARGE SCALE GENOMIC DNA]</scope>
    <source>
        <strain evidence="4">HME7025</strain>
    </source>
</reference>
<dbReference type="Proteomes" id="UP000245468">
    <property type="component" value="Chromosome"/>
</dbReference>
<name>A0A2S2DUP3_9BACT</name>
<dbReference type="InterPro" id="IPR043738">
    <property type="entry name" value="DUF5683"/>
</dbReference>
<dbReference type="KEGG" id="psez:HME7025_01262"/>
<evidence type="ECO:0000256" key="1">
    <source>
        <dbReference type="SAM" id="Phobius"/>
    </source>
</evidence>
<evidence type="ECO:0000313" key="3">
    <source>
        <dbReference type="EMBL" id="AWL09124.1"/>
    </source>
</evidence>